<dbReference type="SUPFAM" id="SSF54285">
    <property type="entry name" value="MoaD/ThiS"/>
    <property type="match status" value="1"/>
</dbReference>
<reference evidence="1 2" key="1">
    <citation type="submission" date="2018-10" db="EMBL/GenBank/DDBJ databases">
        <title>Phylogenomics of Brevibacillus.</title>
        <authorList>
            <person name="Dunlap C."/>
        </authorList>
    </citation>
    <scope>NUCLEOTIDE SEQUENCE [LARGE SCALE GENOMIC DNA]</scope>
    <source>
        <strain evidence="1 2">JCM 15716</strain>
    </source>
</reference>
<accession>A0A3M8DG74</accession>
<dbReference type="Pfam" id="PF02597">
    <property type="entry name" value="ThiS"/>
    <property type="match status" value="1"/>
</dbReference>
<dbReference type="Proteomes" id="UP000271031">
    <property type="component" value="Unassembled WGS sequence"/>
</dbReference>
<dbReference type="PANTHER" id="PTHR34472">
    <property type="entry name" value="SULFUR CARRIER PROTEIN THIS"/>
    <property type="match status" value="1"/>
</dbReference>
<dbReference type="InterPro" id="IPR010035">
    <property type="entry name" value="Thi_S"/>
</dbReference>
<dbReference type="CDD" id="cd00565">
    <property type="entry name" value="Ubl_ThiS"/>
    <property type="match status" value="1"/>
</dbReference>
<keyword evidence="2" id="KW-1185">Reference proteome</keyword>
<evidence type="ECO:0000313" key="1">
    <source>
        <dbReference type="EMBL" id="RNB87102.1"/>
    </source>
</evidence>
<protein>
    <submittedName>
        <fullName evidence="1">Thiamine biosynthesis protein ThiS</fullName>
    </submittedName>
</protein>
<dbReference type="PANTHER" id="PTHR34472:SF1">
    <property type="entry name" value="SULFUR CARRIER PROTEIN THIS"/>
    <property type="match status" value="1"/>
</dbReference>
<dbReference type="EMBL" id="RHHQ01000012">
    <property type="protein sequence ID" value="RNB87102.1"/>
    <property type="molecule type" value="Genomic_DNA"/>
</dbReference>
<name>A0A3M8DG74_9BACL</name>
<organism evidence="1 2">
    <name type="scientific">Brevibacillus fluminis</name>
    <dbReference type="NCBI Taxonomy" id="511487"/>
    <lineage>
        <taxon>Bacteria</taxon>
        <taxon>Bacillati</taxon>
        <taxon>Bacillota</taxon>
        <taxon>Bacilli</taxon>
        <taxon>Bacillales</taxon>
        <taxon>Paenibacillaceae</taxon>
        <taxon>Brevibacillus</taxon>
    </lineage>
</organism>
<dbReference type="InterPro" id="IPR012675">
    <property type="entry name" value="Beta-grasp_dom_sf"/>
</dbReference>
<dbReference type="NCBIfam" id="TIGR01683">
    <property type="entry name" value="thiS"/>
    <property type="match status" value="1"/>
</dbReference>
<comment type="caution">
    <text evidence="1">The sequence shown here is derived from an EMBL/GenBank/DDBJ whole genome shotgun (WGS) entry which is preliminary data.</text>
</comment>
<dbReference type="Gene3D" id="3.10.20.30">
    <property type="match status" value="1"/>
</dbReference>
<dbReference type="OrthoDB" id="9798559at2"/>
<proteinExistence type="predicted"/>
<sequence length="67" mass="7434">MNLIINGKACEVPDRIGTIQHLLEHFHLDQKVVIVELNQTILDKATRAETSITDGDRIEIVHFVGGG</sequence>
<dbReference type="InterPro" id="IPR016155">
    <property type="entry name" value="Mopterin_synth/thiamin_S_b"/>
</dbReference>
<evidence type="ECO:0000313" key="2">
    <source>
        <dbReference type="Proteomes" id="UP000271031"/>
    </source>
</evidence>
<gene>
    <name evidence="1" type="primary">thiS</name>
    <name evidence="1" type="ORF">EDM56_15525</name>
</gene>
<dbReference type="AlphaFoldDB" id="A0A3M8DG74"/>
<dbReference type="InterPro" id="IPR003749">
    <property type="entry name" value="ThiS/MoaD-like"/>
</dbReference>
<dbReference type="RefSeq" id="WP_122918801.1">
    <property type="nucleotide sequence ID" value="NZ_RHHQ01000012.1"/>
</dbReference>